<proteinExistence type="predicted"/>
<keyword evidence="2" id="KW-1185">Reference proteome</keyword>
<reference evidence="1 2" key="1">
    <citation type="submission" date="2019-09" db="EMBL/GenBank/DDBJ databases">
        <authorList>
            <person name="Li Y."/>
        </authorList>
    </citation>
    <scope>NUCLEOTIDE SEQUENCE [LARGE SCALE GENOMIC DNA]</scope>
    <source>
        <strain evidence="1 2">L3-3HA</strain>
    </source>
</reference>
<organism evidence="1 2">
    <name type="scientific">Affinibrenneria salicis</name>
    <dbReference type="NCBI Taxonomy" id="2590031"/>
    <lineage>
        <taxon>Bacteria</taxon>
        <taxon>Pseudomonadati</taxon>
        <taxon>Pseudomonadota</taxon>
        <taxon>Gammaproteobacteria</taxon>
        <taxon>Enterobacterales</taxon>
        <taxon>Pectobacteriaceae</taxon>
        <taxon>Affinibrenneria</taxon>
    </lineage>
</organism>
<dbReference type="Proteomes" id="UP000335415">
    <property type="component" value="Unassembled WGS sequence"/>
</dbReference>
<protein>
    <submittedName>
        <fullName evidence="1">DUF1493 family protein</fullName>
    </submittedName>
</protein>
<gene>
    <name evidence="1" type="ORF">FJU30_23315</name>
</gene>
<comment type="caution">
    <text evidence="1">The sequence shown here is derived from an EMBL/GenBank/DDBJ whole genome shotgun (WGS) entry which is preliminary data.</text>
</comment>
<evidence type="ECO:0000313" key="1">
    <source>
        <dbReference type="EMBL" id="KAA8995900.1"/>
    </source>
</evidence>
<dbReference type="AlphaFoldDB" id="A0A5J5FSF9"/>
<accession>A0A5J5FSF9</accession>
<dbReference type="InterPro" id="IPR010862">
    <property type="entry name" value="DUF1493"/>
</dbReference>
<dbReference type="EMBL" id="VYKJ01000016">
    <property type="protein sequence ID" value="KAA8995900.1"/>
    <property type="molecule type" value="Genomic_DNA"/>
</dbReference>
<dbReference type="Pfam" id="PF07377">
    <property type="entry name" value="DUF1493"/>
    <property type="match status" value="1"/>
</dbReference>
<name>A0A5J5FSF9_9GAMM</name>
<sequence>MKQSPITTLLCMKRIAIIMSIERRVIELIKKYDGHIFFAKRFLVITPDTDLKRNVKLASEDAIALLTEYVESFGISTQDISFTDYFPNEKGLFEAFTPKAPPKPLTVGMLIESAKEGRWLYD</sequence>
<dbReference type="OrthoDB" id="6476622at2"/>
<evidence type="ECO:0000313" key="2">
    <source>
        <dbReference type="Proteomes" id="UP000335415"/>
    </source>
</evidence>